<organism evidence="2 3">
    <name type="scientific">Pseudocohnilembus persalinus</name>
    <name type="common">Ciliate</name>
    <dbReference type="NCBI Taxonomy" id="266149"/>
    <lineage>
        <taxon>Eukaryota</taxon>
        <taxon>Sar</taxon>
        <taxon>Alveolata</taxon>
        <taxon>Ciliophora</taxon>
        <taxon>Intramacronucleata</taxon>
        <taxon>Oligohymenophorea</taxon>
        <taxon>Scuticociliatia</taxon>
        <taxon>Philasterida</taxon>
        <taxon>Pseudocohnilembidae</taxon>
        <taxon>Pseudocohnilembus</taxon>
    </lineage>
</organism>
<gene>
    <name evidence="2" type="ORF">PPERSA_06314</name>
</gene>
<keyword evidence="3" id="KW-1185">Reference proteome</keyword>
<dbReference type="Gene3D" id="3.40.960.10">
    <property type="entry name" value="VSR Endonuclease"/>
    <property type="match status" value="1"/>
</dbReference>
<dbReference type="PROSITE" id="PS51286">
    <property type="entry name" value="RAP"/>
    <property type="match status" value="1"/>
</dbReference>
<evidence type="ECO:0000313" key="3">
    <source>
        <dbReference type="Proteomes" id="UP000054937"/>
    </source>
</evidence>
<evidence type="ECO:0000313" key="2">
    <source>
        <dbReference type="EMBL" id="KRX02119.1"/>
    </source>
</evidence>
<dbReference type="OrthoDB" id="293069at2759"/>
<proteinExistence type="predicted"/>
<dbReference type="InterPro" id="IPR013584">
    <property type="entry name" value="RAP"/>
</dbReference>
<evidence type="ECO:0000259" key="1">
    <source>
        <dbReference type="PROSITE" id="PS51286"/>
    </source>
</evidence>
<protein>
    <recommendedName>
        <fullName evidence="1">RAP domain-containing protein</fullName>
    </recommendedName>
</protein>
<dbReference type="Pfam" id="PF08373">
    <property type="entry name" value="RAP"/>
    <property type="match status" value="1"/>
</dbReference>
<dbReference type="InParanoid" id="A0A0V0QIW3"/>
<name>A0A0V0QIW3_PSEPJ</name>
<dbReference type="Proteomes" id="UP000054937">
    <property type="component" value="Unassembled WGS sequence"/>
</dbReference>
<reference evidence="2 3" key="1">
    <citation type="journal article" date="2015" name="Sci. Rep.">
        <title>Genome of the facultative scuticociliatosis pathogen Pseudocohnilembus persalinus provides insight into its virulence through horizontal gene transfer.</title>
        <authorList>
            <person name="Xiong J."/>
            <person name="Wang G."/>
            <person name="Cheng J."/>
            <person name="Tian M."/>
            <person name="Pan X."/>
            <person name="Warren A."/>
            <person name="Jiang C."/>
            <person name="Yuan D."/>
            <person name="Miao W."/>
        </authorList>
    </citation>
    <scope>NUCLEOTIDE SEQUENCE [LARGE SCALE GENOMIC DNA]</scope>
    <source>
        <strain evidence="2">36N120E</strain>
    </source>
</reference>
<feature type="domain" description="RAP" evidence="1">
    <location>
        <begin position="102"/>
        <end position="194"/>
    </location>
</feature>
<sequence>MNKLVKLLDQSLNNSFKFSYKFMLQQIISSLVQFDKQNNNQYESYTKLFEEQKLNSQPMRKPTISMLQQDISIILNIIGIKYEVEKNISLYQVDFYIPQINLIIEINGPSHYAFDLTKKISKQKIKGNNINQDDILIGENNVDLNDKKLKYFRNGKTKMKNQHLQALGYNIKNIHHQDWSEIKGATNKINFMNKILYSKK</sequence>
<dbReference type="SMART" id="SM00952">
    <property type="entry name" value="RAP"/>
    <property type="match status" value="1"/>
</dbReference>
<dbReference type="EMBL" id="LDAU01000157">
    <property type="protein sequence ID" value="KRX02119.1"/>
    <property type="molecule type" value="Genomic_DNA"/>
</dbReference>
<dbReference type="AlphaFoldDB" id="A0A0V0QIW3"/>
<accession>A0A0V0QIW3</accession>
<comment type="caution">
    <text evidence="2">The sequence shown here is derived from an EMBL/GenBank/DDBJ whole genome shotgun (WGS) entry which is preliminary data.</text>
</comment>